<evidence type="ECO:0000256" key="1">
    <source>
        <dbReference type="SAM" id="MobiDB-lite"/>
    </source>
</evidence>
<name>A0A820JTB1_9BILA</name>
<organism evidence="2 3">
    <name type="scientific">Rotaria magnacalcarata</name>
    <dbReference type="NCBI Taxonomy" id="392030"/>
    <lineage>
        <taxon>Eukaryota</taxon>
        <taxon>Metazoa</taxon>
        <taxon>Spiralia</taxon>
        <taxon>Gnathifera</taxon>
        <taxon>Rotifera</taxon>
        <taxon>Eurotatoria</taxon>
        <taxon>Bdelloidea</taxon>
        <taxon>Philodinida</taxon>
        <taxon>Philodinidae</taxon>
        <taxon>Rotaria</taxon>
    </lineage>
</organism>
<feature type="non-terminal residue" evidence="2">
    <location>
        <position position="266"/>
    </location>
</feature>
<proteinExistence type="predicted"/>
<evidence type="ECO:0000313" key="3">
    <source>
        <dbReference type="Proteomes" id="UP000663842"/>
    </source>
</evidence>
<accession>A0A820JTB1</accession>
<dbReference type="Proteomes" id="UP000663842">
    <property type="component" value="Unassembled WGS sequence"/>
</dbReference>
<comment type="caution">
    <text evidence="2">The sequence shown here is derived from an EMBL/GenBank/DDBJ whole genome shotgun (WGS) entry which is preliminary data.</text>
</comment>
<feature type="compositionally biased region" description="Low complexity" evidence="1">
    <location>
        <begin position="233"/>
        <end position="247"/>
    </location>
</feature>
<reference evidence="2" key="1">
    <citation type="submission" date="2021-02" db="EMBL/GenBank/DDBJ databases">
        <authorList>
            <person name="Nowell W R."/>
        </authorList>
    </citation>
    <scope>NUCLEOTIDE SEQUENCE</scope>
</reference>
<feature type="region of interest" description="Disordered" evidence="1">
    <location>
        <begin position="131"/>
        <end position="152"/>
    </location>
</feature>
<gene>
    <name evidence="2" type="ORF">UXM345_LOCUS35087</name>
</gene>
<evidence type="ECO:0008006" key="4">
    <source>
        <dbReference type="Google" id="ProtNLM"/>
    </source>
</evidence>
<dbReference type="EMBL" id="CAJOBF010013735">
    <property type="protein sequence ID" value="CAF4332723.1"/>
    <property type="molecule type" value="Genomic_DNA"/>
</dbReference>
<feature type="region of interest" description="Disordered" evidence="1">
    <location>
        <begin position="233"/>
        <end position="266"/>
    </location>
</feature>
<sequence length="266" mass="29747">MRRIKPHLFNENVPSTNNNNKILAGNNGTKVHPPQNNNYGNNRWKNPQQNFAAKSASTTQKWSKPQVHMVTPNIKITDSKSEDGIIICGFCKKLYHSVNTCWRYLGLCLICGKEHWVRDCPKFSPKGGKKGENHFNKGKNYKISQPSSDGFRKVSNKINKGISPKGDNSNNFNIKVNNRYQALQNTIPKVWQPRGGRNGGGAWVPKTQDVINVGKAGKINNKEISSKKFINVKSANNHSKNANAQNKLPKNAETAKNKGLPKYGKK</sequence>
<protein>
    <recommendedName>
        <fullName evidence="4">CCHC-type domain-containing protein</fullName>
    </recommendedName>
</protein>
<dbReference type="AlphaFoldDB" id="A0A820JTB1"/>
<evidence type="ECO:0000313" key="2">
    <source>
        <dbReference type="EMBL" id="CAF4332723.1"/>
    </source>
</evidence>